<keyword evidence="1" id="KW-0808">Transferase</keyword>
<gene>
    <name evidence="4" type="ORF">JS528_07385</name>
</gene>
<dbReference type="InterPro" id="IPR015393">
    <property type="entry name" value="DUF1972"/>
</dbReference>
<evidence type="ECO:0000256" key="1">
    <source>
        <dbReference type="ARBA" id="ARBA00022679"/>
    </source>
</evidence>
<protein>
    <submittedName>
        <fullName evidence="4">Glycosyltransferase family 1 protein</fullName>
    </submittedName>
</protein>
<keyword evidence="5" id="KW-1185">Reference proteome</keyword>
<reference evidence="4 5" key="1">
    <citation type="journal article" date="2021" name="Environ. Microbiol.">
        <title>Genetic insights into the dark matter of the mammalian gut microbiota through targeted genome reconstruction.</title>
        <authorList>
            <person name="Lugli G.A."/>
            <person name="Alessandri G."/>
            <person name="Milani C."/>
            <person name="Viappiani A."/>
            <person name="Fontana F."/>
            <person name="Tarracchini C."/>
            <person name="Mancabelli L."/>
            <person name="Argentini C."/>
            <person name="Ruiz L."/>
            <person name="Margolles A."/>
            <person name="van Sinderen D."/>
            <person name="Turroni F."/>
            <person name="Ventura M."/>
        </authorList>
    </citation>
    <scope>NUCLEOTIDE SEQUENCE [LARGE SCALE GENOMIC DNA]</scope>
    <source>
        <strain evidence="4 5">MA2</strain>
    </source>
</reference>
<evidence type="ECO:0000259" key="3">
    <source>
        <dbReference type="Pfam" id="PF09314"/>
    </source>
</evidence>
<dbReference type="SUPFAM" id="SSF53756">
    <property type="entry name" value="UDP-Glycosyltransferase/glycogen phosphorylase"/>
    <property type="match status" value="1"/>
</dbReference>
<dbReference type="Gene3D" id="3.40.50.2000">
    <property type="entry name" value="Glycogen Phosphorylase B"/>
    <property type="match status" value="2"/>
</dbReference>
<accession>A0ABS5UQC3</accession>
<dbReference type="NCBIfam" id="NF046071">
    <property type="entry name" value="B1-4RhmsylTfaseCps2T"/>
    <property type="match status" value="1"/>
</dbReference>
<feature type="domain" description="DUF1972" evidence="3">
    <location>
        <begin position="67"/>
        <end position="252"/>
    </location>
</feature>
<organism evidence="4 5">
    <name type="scientific">Bifidobacterium santillanense</name>
    <dbReference type="NCBI Taxonomy" id="2809028"/>
    <lineage>
        <taxon>Bacteria</taxon>
        <taxon>Bacillati</taxon>
        <taxon>Actinomycetota</taxon>
        <taxon>Actinomycetes</taxon>
        <taxon>Bifidobacteriales</taxon>
        <taxon>Bifidobacteriaceae</taxon>
        <taxon>Bifidobacterium</taxon>
    </lineage>
</organism>
<proteinExistence type="predicted"/>
<evidence type="ECO:0000256" key="2">
    <source>
        <dbReference type="SAM" id="MobiDB-lite"/>
    </source>
</evidence>
<dbReference type="EMBL" id="JAFEJS010000007">
    <property type="protein sequence ID" value="MBT1173175.1"/>
    <property type="molecule type" value="Genomic_DNA"/>
</dbReference>
<dbReference type="Proteomes" id="UP000773064">
    <property type="component" value="Unassembled WGS sequence"/>
</dbReference>
<evidence type="ECO:0000313" key="4">
    <source>
        <dbReference type="EMBL" id="MBT1173175.1"/>
    </source>
</evidence>
<evidence type="ECO:0000313" key="5">
    <source>
        <dbReference type="Proteomes" id="UP000773064"/>
    </source>
</evidence>
<dbReference type="PANTHER" id="PTHR46401">
    <property type="entry name" value="GLYCOSYLTRANSFERASE WBBK-RELATED"/>
    <property type="match status" value="1"/>
</dbReference>
<feature type="region of interest" description="Disordered" evidence="2">
    <location>
        <begin position="1"/>
        <end position="22"/>
    </location>
</feature>
<dbReference type="CDD" id="cd04955">
    <property type="entry name" value="GT4-like"/>
    <property type="match status" value="1"/>
</dbReference>
<sequence>MPRDFRAHPRSPTGRGNDSRYPPCDIVVPSLLRGALPPYGKREASRRKRVEKSLSADNGGYVSFGPQHVFIVGSKGIPGSYGGYETFVDRLTEYHEGEKGLKYHVACKSDSESGVFSYHNARCFRVKVPQIGPAQAIWYDVAALSACVKYIRRNRIPHPIVYVLACRIGPFAAHFERVIHKLGGKLYVNPDGHEWMRAKWSAPVRKYWKISEQMMTKHADLMVCDSVNMEKYIREEYAEYRPETTFISYGAETRPSRLADDDPKLLDWFREKGLAPKSYYLVVGRFVPENNYETMIREFMRSRSTHDFALITNVSEKFLEELREKTHFDRDPRIKFVGTVYDKELLMKIRENAYAYFHGHEVGGTNPSLLEALGSTDLNLLLGVGFNREVAEDAALYWSKEPGDLAALIDRADAMDPEEIRDLGVRAKARIAQAYSWQHIADQYKQLFLNGTK</sequence>
<comment type="caution">
    <text evidence="4">The sequence shown here is derived from an EMBL/GenBank/DDBJ whole genome shotgun (WGS) entry which is preliminary data.</text>
</comment>
<dbReference type="Pfam" id="PF09314">
    <property type="entry name" value="DUF1972"/>
    <property type="match status" value="1"/>
</dbReference>
<name>A0ABS5UQC3_9BIFI</name>
<dbReference type="PANTHER" id="PTHR46401:SF2">
    <property type="entry name" value="GLYCOSYLTRANSFERASE WBBK-RELATED"/>
    <property type="match status" value="1"/>
</dbReference>